<dbReference type="EMBL" id="QJVJ01000009">
    <property type="protein sequence ID" value="PYI52436.1"/>
    <property type="molecule type" value="Genomic_DNA"/>
</dbReference>
<dbReference type="OrthoDB" id="2974073at2"/>
<evidence type="ECO:0000313" key="1">
    <source>
        <dbReference type="EMBL" id="PYI52436.1"/>
    </source>
</evidence>
<comment type="caution">
    <text evidence="1">The sequence shown here is derived from an EMBL/GenBank/DDBJ whole genome shotgun (WGS) entry which is preliminary data.</text>
</comment>
<organism evidence="1 2">
    <name type="scientific">Paenibacillus flagellatus</name>
    <dbReference type="NCBI Taxonomy" id="2211139"/>
    <lineage>
        <taxon>Bacteria</taxon>
        <taxon>Bacillati</taxon>
        <taxon>Bacillota</taxon>
        <taxon>Bacilli</taxon>
        <taxon>Bacillales</taxon>
        <taxon>Paenibacillaceae</taxon>
        <taxon>Paenibacillus</taxon>
    </lineage>
</organism>
<sequence length="59" mass="7113">MDEFLKALNEAIHAWSHLSEEWEKIEADYSDQLSEGYPFDKDFREVVFDLMNWKETISK</sequence>
<evidence type="ECO:0000313" key="2">
    <source>
        <dbReference type="Proteomes" id="UP000247476"/>
    </source>
</evidence>
<reference evidence="1 2" key="1">
    <citation type="submission" date="2018-05" db="EMBL/GenBank/DDBJ databases">
        <title>Paenibacillus flagellatus sp. nov., isolated from selenium mineral soil.</title>
        <authorList>
            <person name="Dai X."/>
        </authorList>
    </citation>
    <scope>NUCLEOTIDE SEQUENCE [LARGE SCALE GENOMIC DNA]</scope>
    <source>
        <strain evidence="1 2">DXL2</strain>
    </source>
</reference>
<accession>A0A2V5KTD0</accession>
<protein>
    <submittedName>
        <fullName evidence="1">Uncharacterized protein</fullName>
    </submittedName>
</protein>
<dbReference type="Proteomes" id="UP000247476">
    <property type="component" value="Unassembled WGS sequence"/>
</dbReference>
<dbReference type="AlphaFoldDB" id="A0A2V5KTD0"/>
<name>A0A2V5KTD0_9BACL</name>
<keyword evidence="2" id="KW-1185">Reference proteome</keyword>
<dbReference type="RefSeq" id="WP_110841805.1">
    <property type="nucleotide sequence ID" value="NZ_QJVJ01000009.1"/>
</dbReference>
<proteinExistence type="predicted"/>
<gene>
    <name evidence="1" type="ORF">DLM86_19840</name>
</gene>